<dbReference type="EMBL" id="QZFR01000055">
    <property type="protein sequence ID" value="RXV70700.1"/>
    <property type="molecule type" value="Genomic_DNA"/>
</dbReference>
<gene>
    <name evidence="2" type="ORF">D6C19_07680</name>
</gene>
<evidence type="ECO:0000313" key="2">
    <source>
        <dbReference type="EMBL" id="RXV70700.1"/>
    </source>
</evidence>
<accession>A0A4Q2AN36</accession>
<reference evidence="2 3" key="1">
    <citation type="submission" date="2018-09" db="EMBL/GenBank/DDBJ databases">
        <title>Murine metabolic-syndrome-specific gut microbial biobank.</title>
        <authorList>
            <person name="Liu C."/>
        </authorList>
    </citation>
    <scope>NUCLEOTIDE SEQUENCE [LARGE SCALE GENOMIC DNA]</scope>
    <source>
        <strain evidence="2 3">C-30</strain>
    </source>
</reference>
<organism evidence="2 3">
    <name type="scientific">Ligilactobacillus murinus</name>
    <dbReference type="NCBI Taxonomy" id="1622"/>
    <lineage>
        <taxon>Bacteria</taxon>
        <taxon>Bacillati</taxon>
        <taxon>Bacillota</taxon>
        <taxon>Bacilli</taxon>
        <taxon>Lactobacillales</taxon>
        <taxon>Lactobacillaceae</taxon>
        <taxon>Ligilactobacillus</taxon>
    </lineage>
</organism>
<keyword evidence="1" id="KW-1133">Transmembrane helix</keyword>
<protein>
    <submittedName>
        <fullName evidence="2">Uncharacterized protein</fullName>
    </submittedName>
</protein>
<evidence type="ECO:0000313" key="3">
    <source>
        <dbReference type="Proteomes" id="UP000289316"/>
    </source>
</evidence>
<dbReference type="RefSeq" id="WP_129303299.1">
    <property type="nucleotide sequence ID" value="NZ_QZFR01000055.1"/>
</dbReference>
<dbReference type="Proteomes" id="UP000289316">
    <property type="component" value="Unassembled WGS sequence"/>
</dbReference>
<comment type="caution">
    <text evidence="2">The sequence shown here is derived from an EMBL/GenBank/DDBJ whole genome shotgun (WGS) entry which is preliminary data.</text>
</comment>
<feature type="transmembrane region" description="Helical" evidence="1">
    <location>
        <begin position="64"/>
        <end position="84"/>
    </location>
</feature>
<sequence length="258" mass="29243">MKKLKIKLIKIAKNLKVSILKSAPSMAVIFTVLTMLGLISALLSLSGAETSITPFKLKYTNDWIILFFILSLLITSATFVTLSIKKKGLNKFVNYFGSYITVMTLADVVGLLMLQSERKVSTDTVVRMVKLTYGYNIFVIVMCVFGIVWGIYLTRDNLNITNWWFIAVCLPYFPVLYQAAVTIAGLQTLTGYSDYSPKIVKIIVNMNRYGDINLINQSFYYIMSYSIIALIFMLGGKIIVFVYFKTKEGIKKIQEKIK</sequence>
<keyword evidence="1" id="KW-0812">Transmembrane</keyword>
<proteinExistence type="predicted"/>
<dbReference type="OrthoDB" id="9976473at2"/>
<feature type="transmembrane region" description="Helical" evidence="1">
    <location>
        <begin position="96"/>
        <end position="113"/>
    </location>
</feature>
<dbReference type="AlphaFoldDB" id="A0A4Q2AN36"/>
<feature type="transmembrane region" description="Helical" evidence="1">
    <location>
        <begin position="164"/>
        <end position="186"/>
    </location>
</feature>
<feature type="transmembrane region" description="Helical" evidence="1">
    <location>
        <begin position="133"/>
        <end position="152"/>
    </location>
</feature>
<name>A0A4Q2AN36_9LACO</name>
<feature type="transmembrane region" description="Helical" evidence="1">
    <location>
        <begin position="219"/>
        <end position="244"/>
    </location>
</feature>
<evidence type="ECO:0000256" key="1">
    <source>
        <dbReference type="SAM" id="Phobius"/>
    </source>
</evidence>
<keyword evidence="1" id="KW-0472">Membrane</keyword>